<name>A0A8B6EPH4_MYTGA</name>
<feature type="non-terminal residue" evidence="1">
    <location>
        <position position="66"/>
    </location>
</feature>
<feature type="non-terminal residue" evidence="1">
    <location>
        <position position="1"/>
    </location>
</feature>
<gene>
    <name evidence="1" type="ORF">MGAL_10B042485</name>
</gene>
<keyword evidence="2" id="KW-1185">Reference proteome</keyword>
<sequence>CKNIHMYSESLLQGYNFKYLHNMTQRVNEKYVKYVSMYILYKAELKLPYLIPGFTNGNRPDLVSES</sequence>
<dbReference type="EMBL" id="UYJE01005523">
    <property type="protein sequence ID" value="VDI37965.1"/>
    <property type="molecule type" value="Genomic_DNA"/>
</dbReference>
<evidence type="ECO:0000313" key="1">
    <source>
        <dbReference type="EMBL" id="VDI37965.1"/>
    </source>
</evidence>
<protein>
    <submittedName>
        <fullName evidence="1">Uncharacterized protein</fullName>
    </submittedName>
</protein>
<dbReference type="AlphaFoldDB" id="A0A8B6EPH4"/>
<reference evidence="1" key="1">
    <citation type="submission" date="2018-11" db="EMBL/GenBank/DDBJ databases">
        <authorList>
            <person name="Alioto T."/>
            <person name="Alioto T."/>
        </authorList>
    </citation>
    <scope>NUCLEOTIDE SEQUENCE</scope>
</reference>
<accession>A0A8B6EPH4</accession>
<evidence type="ECO:0000313" key="2">
    <source>
        <dbReference type="Proteomes" id="UP000596742"/>
    </source>
</evidence>
<dbReference type="Proteomes" id="UP000596742">
    <property type="component" value="Unassembled WGS sequence"/>
</dbReference>
<organism evidence="1 2">
    <name type="scientific">Mytilus galloprovincialis</name>
    <name type="common">Mediterranean mussel</name>
    <dbReference type="NCBI Taxonomy" id="29158"/>
    <lineage>
        <taxon>Eukaryota</taxon>
        <taxon>Metazoa</taxon>
        <taxon>Spiralia</taxon>
        <taxon>Lophotrochozoa</taxon>
        <taxon>Mollusca</taxon>
        <taxon>Bivalvia</taxon>
        <taxon>Autobranchia</taxon>
        <taxon>Pteriomorphia</taxon>
        <taxon>Mytilida</taxon>
        <taxon>Mytiloidea</taxon>
        <taxon>Mytilidae</taxon>
        <taxon>Mytilinae</taxon>
        <taxon>Mytilus</taxon>
    </lineage>
</organism>
<comment type="caution">
    <text evidence="1">The sequence shown here is derived from an EMBL/GenBank/DDBJ whole genome shotgun (WGS) entry which is preliminary data.</text>
</comment>
<proteinExistence type="predicted"/>